<accession>A0A7V1EIL2</accession>
<feature type="domain" description="Gingipain propeptide" evidence="3">
    <location>
        <begin position="46"/>
        <end position="109"/>
    </location>
</feature>
<protein>
    <submittedName>
        <fullName evidence="4">T9SS type A sorting domain-containing protein</fullName>
    </submittedName>
</protein>
<dbReference type="NCBIfam" id="TIGR04183">
    <property type="entry name" value="Por_Secre_tail"/>
    <property type="match status" value="1"/>
</dbReference>
<proteinExistence type="predicted"/>
<dbReference type="EMBL" id="DSKY01000021">
    <property type="protein sequence ID" value="HDY59688.1"/>
    <property type="molecule type" value="Genomic_DNA"/>
</dbReference>
<dbReference type="GO" id="GO:0004197">
    <property type="term" value="F:cysteine-type endopeptidase activity"/>
    <property type="evidence" value="ECO:0007669"/>
    <property type="project" value="InterPro"/>
</dbReference>
<feature type="domain" description="Gingipain" evidence="2">
    <location>
        <begin position="173"/>
        <end position="509"/>
    </location>
</feature>
<dbReference type="InterPro" id="IPR012600">
    <property type="entry name" value="Propeptide_C25"/>
</dbReference>
<name>A0A7V1EIL2_UNCW3</name>
<gene>
    <name evidence="4" type="ORF">ENP86_09080</name>
</gene>
<dbReference type="Gene3D" id="3.40.50.1460">
    <property type="match status" value="1"/>
</dbReference>
<evidence type="ECO:0000313" key="4">
    <source>
        <dbReference type="EMBL" id="HDY59688.1"/>
    </source>
</evidence>
<dbReference type="Pfam" id="PF01364">
    <property type="entry name" value="Peptidase_C25"/>
    <property type="match status" value="1"/>
</dbReference>
<comment type="caution">
    <text evidence="4">The sequence shown here is derived from an EMBL/GenBank/DDBJ whole genome shotgun (WGS) entry which is preliminary data.</text>
</comment>
<dbReference type="InterPro" id="IPR029030">
    <property type="entry name" value="Caspase-like_dom_sf"/>
</dbReference>
<dbReference type="InterPro" id="IPR026444">
    <property type="entry name" value="Secre_tail"/>
</dbReference>
<dbReference type="Pfam" id="PF08126">
    <property type="entry name" value="Propeptide_C25"/>
    <property type="match status" value="1"/>
</dbReference>
<dbReference type="Gene3D" id="2.60.40.3800">
    <property type="match status" value="1"/>
</dbReference>
<dbReference type="Gene3D" id="3.40.50.10390">
    <property type="entry name" value="Gingipain r, domain 1"/>
    <property type="match status" value="1"/>
</dbReference>
<dbReference type="SUPFAM" id="SSF52129">
    <property type="entry name" value="Caspase-like"/>
    <property type="match status" value="1"/>
</dbReference>
<reference evidence="4" key="1">
    <citation type="journal article" date="2020" name="mSystems">
        <title>Genome- and Community-Level Interaction Insights into Carbon Utilization and Element Cycling Functions of Hydrothermarchaeota in Hydrothermal Sediment.</title>
        <authorList>
            <person name="Zhou Z."/>
            <person name="Liu Y."/>
            <person name="Xu W."/>
            <person name="Pan J."/>
            <person name="Luo Z.H."/>
            <person name="Li M."/>
        </authorList>
    </citation>
    <scope>NUCLEOTIDE SEQUENCE [LARGE SCALE GENOMIC DNA]</scope>
    <source>
        <strain evidence="4">SpSt-258</strain>
    </source>
</reference>
<evidence type="ECO:0000259" key="3">
    <source>
        <dbReference type="Pfam" id="PF08126"/>
    </source>
</evidence>
<dbReference type="GO" id="GO:0006508">
    <property type="term" value="P:proteolysis"/>
    <property type="evidence" value="ECO:0007669"/>
    <property type="project" value="InterPro"/>
</dbReference>
<dbReference type="AlphaFoldDB" id="A0A7V1EIL2"/>
<organism evidence="4">
    <name type="scientific">candidate division WOR-3 bacterium</name>
    <dbReference type="NCBI Taxonomy" id="2052148"/>
    <lineage>
        <taxon>Bacteria</taxon>
        <taxon>Bacteria division WOR-3</taxon>
    </lineage>
</organism>
<keyword evidence="1" id="KW-0732">Signal</keyword>
<dbReference type="Gene3D" id="2.60.40.10">
    <property type="entry name" value="Immunoglobulins"/>
    <property type="match status" value="1"/>
</dbReference>
<dbReference type="InterPro" id="IPR001769">
    <property type="entry name" value="Gingipain"/>
</dbReference>
<sequence length="763" mass="86542">MPAVYLNYVIPPNAKAESLIVTQFQFIQIPGEYYIYPAQPPTVIGETVPWVPPDTLVYNSDNIFPGKFIKIVSEGIMDGARIVTVEVCPLQYRPKTKRLFLVRSIGFEFVYGPNNPPGLRAQIRGRYEQVVYDAVLRSVVENDNEILAYYQKPAIVEEEQLGSLAPYPVGPSIIIAPQEFWSAFQPYADWLTDQGIKTYLITPQTIYNYFSGVDNAEKVRNYIKYCYENAGGTYFILGGDDYSNVGTTFVPIRYCWSNGVSVYYWDTIVPCDLYFSDLTGNWNSNGNNRWGEMSDDADRFPEVYVGRITASNVQEVTNLMTKALHYEKTPGVTFNNALWIYNEPEVGIGDAWETFPLYFAHTHLPDRYADVVLYHLNQGYAFANINCHGNVTKFCCWMDTTGWWGWIHSWQSSQPNHNHAGLNWSDNLNKYYPVYSISCWTGAYDSLIYTPLSPSDTCIADAFVDAYLHNQQGNQGPFNACAFLGNTRNGLMSYSHDLQYEFYWRIFNPWWIGAPPEPSWTRIGVAEALSKCGNRINWGDYCARYVCYTHNLFGSPYFESWTDTPGNLQVTHPTRIYVGQQIQFTVTVKDAMTNRLLRYAKVCLNKPGDIYQVGSTNANGQVTFTIKPQTTGTLKVTVTRLHNADNNYTQYRPSQTTCQVEEPEGGGQALGSDDLIPTTLCIVEMATILKNNTVLKFGLPKEDNISLVLYDATGSKVRSLLEGEFPAGYHKISLPTEQLPTGIYFVVLRENDEQVSKKFLLIK</sequence>
<evidence type="ECO:0000259" key="2">
    <source>
        <dbReference type="Pfam" id="PF01364"/>
    </source>
</evidence>
<dbReference type="InterPro" id="IPR029031">
    <property type="entry name" value="Gingipain_N_sf"/>
</dbReference>
<evidence type="ECO:0000256" key="1">
    <source>
        <dbReference type="ARBA" id="ARBA00022729"/>
    </source>
</evidence>
<dbReference type="InterPro" id="IPR038490">
    <property type="entry name" value="Gingipain_propep_sf"/>
</dbReference>
<dbReference type="InterPro" id="IPR013783">
    <property type="entry name" value="Ig-like_fold"/>
</dbReference>